<dbReference type="AlphaFoldDB" id="A0A1V0GUW0"/>
<sequence>MIQNDRQWRRLPEPQRDGAVPDVDLATTLRTLTGGLRRQWKLIAAVTLGMALLALAYVLTATPQYTARAALVVDPRISNSVNGPEAPTLLLSDALVVDSEIKVLGSRDVTWRVAKALGLFDQPPEDGGPSLPRQVLNALQGLLGTTPDATALDETASRVSREEAIRREMMEGFEITRDGGTYVIDVAYTSEDPIFATNAVNALIEQYFKAASDASLSDTRRIHDWLDQRVQVLGQEVKTADAAVADYRQQHDLFPMASGALPSEVELSNTNDRLIALRQDLIEAQTRQDKIKGIVASDSVGALLDGTLGGDVASPALRDFQTRYAGLVSEEHDLVTRWGAGSDMVARNRTDQARLRDVMMQEAAQMVDRLGTQQETIRRQIAATEMQIEELRARANSDAQKSIQLDELEREAQAKRGLYQSMLAELITSAQRETFQRSPARVIAQAVPPDEVASPKATRTMILALFGGLVLGSAIAFLREIMDDRLLRGSDLREGLGLRYLGLLPGVRAAQAVKPSTLLVPQPSDAVRRVLRGLVAELQQRRPESGALVTGIVASRRGEGRAQTAGWLAAELAGHDARVVLISVAPEHARLLAGQPGQVVLPALNAMPDVATIAGRIAAQAKPGRPAVVAMPEGTAADLLVMAQYQALADLIAALRDKVDHIILVLPALAEASEVEIAAGLVDGAILTLRWGEDRGPQLAETLASSRVLRPLLLGGLFTAGSARGFARYNG</sequence>
<proteinExistence type="predicted"/>
<dbReference type="EMBL" id="CP020442">
    <property type="protein sequence ID" value="ARC37643.1"/>
    <property type="molecule type" value="Genomic_DNA"/>
</dbReference>
<evidence type="ECO:0000313" key="11">
    <source>
        <dbReference type="Proteomes" id="UP000191257"/>
    </source>
</evidence>
<organism evidence="10 11">
    <name type="scientific">Paracoccus yeei</name>
    <dbReference type="NCBI Taxonomy" id="147645"/>
    <lineage>
        <taxon>Bacteria</taxon>
        <taxon>Pseudomonadati</taxon>
        <taxon>Pseudomonadota</taxon>
        <taxon>Alphaproteobacteria</taxon>
        <taxon>Rhodobacterales</taxon>
        <taxon>Paracoccaceae</taxon>
        <taxon>Paracoccus</taxon>
    </lineage>
</organism>
<name>A0A1V0GUW0_9RHOB</name>
<dbReference type="InterPro" id="IPR003856">
    <property type="entry name" value="LPS_length_determ_N"/>
</dbReference>
<evidence type="ECO:0000256" key="7">
    <source>
        <dbReference type="SAM" id="Phobius"/>
    </source>
</evidence>
<comment type="subcellular location">
    <subcellularLocation>
        <location evidence="1">Cell membrane</location>
        <topology evidence="1">Multi-pass membrane protein</topology>
    </subcellularLocation>
</comment>
<keyword evidence="3 7" id="KW-0812">Transmembrane</keyword>
<evidence type="ECO:0000259" key="9">
    <source>
        <dbReference type="Pfam" id="PF13807"/>
    </source>
</evidence>
<dbReference type="InterPro" id="IPR050445">
    <property type="entry name" value="Bact_polysacc_biosynth/exp"/>
</dbReference>
<dbReference type="Pfam" id="PF13807">
    <property type="entry name" value="GNVR"/>
    <property type="match status" value="1"/>
</dbReference>
<dbReference type="Gene3D" id="3.40.50.300">
    <property type="entry name" value="P-loop containing nucleotide triphosphate hydrolases"/>
    <property type="match status" value="1"/>
</dbReference>
<keyword evidence="11" id="KW-1185">Reference proteome</keyword>
<evidence type="ECO:0000256" key="6">
    <source>
        <dbReference type="SAM" id="Coils"/>
    </source>
</evidence>
<feature type="domain" description="Tyrosine-protein kinase G-rich" evidence="9">
    <location>
        <begin position="405"/>
        <end position="480"/>
    </location>
</feature>
<evidence type="ECO:0000313" key="10">
    <source>
        <dbReference type="EMBL" id="ARC37643.1"/>
    </source>
</evidence>
<dbReference type="InterPro" id="IPR032807">
    <property type="entry name" value="GNVR"/>
</dbReference>
<keyword evidence="6" id="KW-0175">Coiled coil</keyword>
<evidence type="ECO:0000259" key="8">
    <source>
        <dbReference type="Pfam" id="PF02706"/>
    </source>
</evidence>
<dbReference type="RefSeq" id="WP_080622124.1">
    <property type="nucleotide sequence ID" value="NZ_CAWMZI010000001.1"/>
</dbReference>
<dbReference type="KEGG" id="pye:A6J80_15825"/>
<dbReference type="eggNOG" id="COG3206">
    <property type="taxonomic scope" value="Bacteria"/>
</dbReference>
<protein>
    <recommendedName>
        <fullName evidence="12">Polysaccharide biosynthesis tyrosine autokinase</fullName>
    </recommendedName>
</protein>
<gene>
    <name evidence="10" type="ORF">A6J80_15825</name>
</gene>
<accession>A0A1V0GUW0</accession>
<reference evidence="10" key="1">
    <citation type="submission" date="2017-12" db="EMBL/GenBank/DDBJ databases">
        <title>FDA dAtabase for Regulatory Grade micrObial Sequences (FDA-ARGOS): Supporting development and validation of Infectious Disease Dx tests.</title>
        <authorList>
            <person name="Campos J."/>
            <person name="Goldberg B."/>
            <person name="Tallon L."/>
            <person name="Sadzewicz L."/>
            <person name="Sengamalay N."/>
            <person name="Ott S."/>
            <person name="Godinez A."/>
            <person name="Nagaraj S."/>
            <person name="Vyas G."/>
            <person name="Aluvathingal J."/>
            <person name="Nadendla S."/>
            <person name="Geyer C."/>
            <person name="Nandy P."/>
            <person name="Hobson J."/>
            <person name="Sichtig H."/>
        </authorList>
    </citation>
    <scope>NUCLEOTIDE SEQUENCE</scope>
    <source>
        <strain evidence="10">FDAARGOS_252</strain>
    </source>
</reference>
<keyword evidence="2" id="KW-1003">Cell membrane</keyword>
<dbReference type="PANTHER" id="PTHR32309">
    <property type="entry name" value="TYROSINE-PROTEIN KINASE"/>
    <property type="match status" value="1"/>
</dbReference>
<feature type="domain" description="Polysaccharide chain length determinant N-terminal" evidence="8">
    <location>
        <begin position="28"/>
        <end position="116"/>
    </location>
</feature>
<feature type="coiled-coil region" evidence="6">
    <location>
        <begin position="374"/>
        <end position="425"/>
    </location>
</feature>
<dbReference type="PANTHER" id="PTHR32309:SF13">
    <property type="entry name" value="FERRIC ENTEROBACTIN TRANSPORT PROTEIN FEPE"/>
    <property type="match status" value="1"/>
</dbReference>
<evidence type="ECO:0000256" key="4">
    <source>
        <dbReference type="ARBA" id="ARBA00022989"/>
    </source>
</evidence>
<evidence type="ECO:0000256" key="3">
    <source>
        <dbReference type="ARBA" id="ARBA00022692"/>
    </source>
</evidence>
<dbReference type="GO" id="GO:0004713">
    <property type="term" value="F:protein tyrosine kinase activity"/>
    <property type="evidence" value="ECO:0007669"/>
    <property type="project" value="TreeGrafter"/>
</dbReference>
<dbReference type="GO" id="GO:0005886">
    <property type="term" value="C:plasma membrane"/>
    <property type="evidence" value="ECO:0007669"/>
    <property type="project" value="UniProtKB-SubCell"/>
</dbReference>
<keyword evidence="5 7" id="KW-0472">Membrane</keyword>
<dbReference type="InterPro" id="IPR027417">
    <property type="entry name" value="P-loop_NTPase"/>
</dbReference>
<keyword evidence="4 7" id="KW-1133">Transmembrane helix</keyword>
<dbReference type="Proteomes" id="UP000191257">
    <property type="component" value="Chromosome"/>
</dbReference>
<evidence type="ECO:0000256" key="5">
    <source>
        <dbReference type="ARBA" id="ARBA00023136"/>
    </source>
</evidence>
<evidence type="ECO:0000256" key="2">
    <source>
        <dbReference type="ARBA" id="ARBA00022475"/>
    </source>
</evidence>
<dbReference type="STRING" id="147645.A6J80_15825"/>
<evidence type="ECO:0008006" key="12">
    <source>
        <dbReference type="Google" id="ProtNLM"/>
    </source>
</evidence>
<feature type="transmembrane region" description="Helical" evidence="7">
    <location>
        <begin position="40"/>
        <end position="59"/>
    </location>
</feature>
<evidence type="ECO:0000256" key="1">
    <source>
        <dbReference type="ARBA" id="ARBA00004651"/>
    </source>
</evidence>
<dbReference type="Pfam" id="PF02706">
    <property type="entry name" value="Wzz"/>
    <property type="match status" value="1"/>
</dbReference>